<dbReference type="EMBL" id="JACEEZ010019546">
    <property type="protein sequence ID" value="KAG0715610.1"/>
    <property type="molecule type" value="Genomic_DNA"/>
</dbReference>
<reference evidence="2" key="1">
    <citation type="submission" date="2020-07" db="EMBL/GenBank/DDBJ databases">
        <title>The High-quality genome of the commercially important snow crab, Chionoecetes opilio.</title>
        <authorList>
            <person name="Jeong J.-H."/>
            <person name="Ryu S."/>
        </authorList>
    </citation>
    <scope>NUCLEOTIDE SEQUENCE</scope>
    <source>
        <strain evidence="2">MADBK_172401_WGS</strain>
        <tissue evidence="2">Digestive gland</tissue>
    </source>
</reference>
<comment type="caution">
    <text evidence="2">The sequence shown here is derived from an EMBL/GenBank/DDBJ whole genome shotgun (WGS) entry which is preliminary data.</text>
</comment>
<name>A0A8J4Y670_CHIOP</name>
<evidence type="ECO:0000313" key="2">
    <source>
        <dbReference type="EMBL" id="KAG0715610.1"/>
    </source>
</evidence>
<keyword evidence="3" id="KW-1185">Reference proteome</keyword>
<evidence type="ECO:0000256" key="1">
    <source>
        <dbReference type="SAM" id="MobiDB-lite"/>
    </source>
</evidence>
<gene>
    <name evidence="2" type="ORF">GWK47_011533</name>
</gene>
<dbReference type="AlphaFoldDB" id="A0A8J4Y670"/>
<sequence length="185" mass="20568">MPPVGPRKGRHKNCGLSRCPRGGAPHAWYHRDTLSSCHPIGEIHFLNQQVSSGTLGRPLGVAELSLFPNSKPSVVLGGREVHALPGFPQLFRVIRLLLSLEREKTVWEAWGAYTEVRALTFVTSPAQIPVDEEFQRERFHSFILTNQPLVSGNEQEKNVLPEKRTMENIPPKTGPVQHTPCSVPG</sequence>
<evidence type="ECO:0000313" key="3">
    <source>
        <dbReference type="Proteomes" id="UP000770661"/>
    </source>
</evidence>
<feature type="region of interest" description="Disordered" evidence="1">
    <location>
        <begin position="165"/>
        <end position="185"/>
    </location>
</feature>
<organism evidence="2 3">
    <name type="scientific">Chionoecetes opilio</name>
    <name type="common">Atlantic snow crab</name>
    <name type="synonym">Cancer opilio</name>
    <dbReference type="NCBI Taxonomy" id="41210"/>
    <lineage>
        <taxon>Eukaryota</taxon>
        <taxon>Metazoa</taxon>
        <taxon>Ecdysozoa</taxon>
        <taxon>Arthropoda</taxon>
        <taxon>Crustacea</taxon>
        <taxon>Multicrustacea</taxon>
        <taxon>Malacostraca</taxon>
        <taxon>Eumalacostraca</taxon>
        <taxon>Eucarida</taxon>
        <taxon>Decapoda</taxon>
        <taxon>Pleocyemata</taxon>
        <taxon>Brachyura</taxon>
        <taxon>Eubrachyura</taxon>
        <taxon>Majoidea</taxon>
        <taxon>Majidae</taxon>
        <taxon>Chionoecetes</taxon>
    </lineage>
</organism>
<accession>A0A8J4Y670</accession>
<dbReference type="Proteomes" id="UP000770661">
    <property type="component" value="Unassembled WGS sequence"/>
</dbReference>
<protein>
    <submittedName>
        <fullName evidence="2">Uncharacterized protein</fullName>
    </submittedName>
</protein>
<proteinExistence type="predicted"/>